<evidence type="ECO:0000313" key="2">
    <source>
        <dbReference type="Proteomes" id="UP001241377"/>
    </source>
</evidence>
<dbReference type="EMBL" id="JASBWR010000037">
    <property type="protein sequence ID" value="KAJ9104919.1"/>
    <property type="molecule type" value="Genomic_DNA"/>
</dbReference>
<protein>
    <submittedName>
        <fullName evidence="1">Uncharacterized protein</fullName>
    </submittedName>
</protein>
<dbReference type="Proteomes" id="UP001241377">
    <property type="component" value="Unassembled WGS sequence"/>
</dbReference>
<sequence>MSVVEEQSLLSTVLGFFVPTAQCEESPAPENPHSGESVQATSEENNANEDAAEEEETGGADEEEDEEPEDKTDSRAR</sequence>
<gene>
    <name evidence="1" type="ORF">QFC19_003714</name>
</gene>
<organism evidence="1 2">
    <name type="scientific">Naganishia cerealis</name>
    <dbReference type="NCBI Taxonomy" id="610337"/>
    <lineage>
        <taxon>Eukaryota</taxon>
        <taxon>Fungi</taxon>
        <taxon>Dikarya</taxon>
        <taxon>Basidiomycota</taxon>
        <taxon>Agaricomycotina</taxon>
        <taxon>Tremellomycetes</taxon>
        <taxon>Filobasidiales</taxon>
        <taxon>Filobasidiaceae</taxon>
        <taxon>Naganishia</taxon>
    </lineage>
</organism>
<reference evidence="1" key="1">
    <citation type="submission" date="2023-04" db="EMBL/GenBank/DDBJ databases">
        <title>Draft Genome sequencing of Naganishia species isolated from polar environments using Oxford Nanopore Technology.</title>
        <authorList>
            <person name="Leo P."/>
            <person name="Venkateswaran K."/>
        </authorList>
    </citation>
    <scope>NUCLEOTIDE SEQUENCE</scope>
    <source>
        <strain evidence="1">MNA-CCFEE 5261</strain>
    </source>
</reference>
<proteinExistence type="predicted"/>
<comment type="caution">
    <text evidence="1">The sequence shown here is derived from an EMBL/GenBank/DDBJ whole genome shotgun (WGS) entry which is preliminary data.</text>
</comment>
<keyword evidence="2" id="KW-1185">Reference proteome</keyword>
<evidence type="ECO:0000313" key="1">
    <source>
        <dbReference type="EMBL" id="KAJ9104919.1"/>
    </source>
</evidence>
<accession>A0ACC2VZK8</accession>
<name>A0ACC2VZK8_9TREE</name>